<dbReference type="Proteomes" id="UP001149163">
    <property type="component" value="Unassembled WGS sequence"/>
</dbReference>
<dbReference type="AlphaFoldDB" id="A0A9W9IG30"/>
<proteinExistence type="predicted"/>
<name>A0A9W9IG30_9EURO</name>
<accession>A0A9W9IG30</accession>
<keyword evidence="2" id="KW-1185">Reference proteome</keyword>
<comment type="caution">
    <text evidence="1">The sequence shown here is derived from an EMBL/GenBank/DDBJ whole genome shotgun (WGS) entry which is preliminary data.</text>
</comment>
<reference evidence="1" key="1">
    <citation type="submission" date="2022-11" db="EMBL/GenBank/DDBJ databases">
        <authorList>
            <person name="Petersen C."/>
        </authorList>
    </citation>
    <scope>NUCLEOTIDE SEQUENCE</scope>
    <source>
        <strain evidence="1">IBT 26290</strain>
    </source>
</reference>
<dbReference type="EMBL" id="JAPQKN010000001">
    <property type="protein sequence ID" value="KAJ5176053.1"/>
    <property type="molecule type" value="Genomic_DNA"/>
</dbReference>
<dbReference type="OrthoDB" id="2935572at2759"/>
<dbReference type="RefSeq" id="XP_056547661.1">
    <property type="nucleotide sequence ID" value="XM_056684055.1"/>
</dbReference>
<organism evidence="1 2">
    <name type="scientific">Penicillium canariense</name>
    <dbReference type="NCBI Taxonomy" id="189055"/>
    <lineage>
        <taxon>Eukaryota</taxon>
        <taxon>Fungi</taxon>
        <taxon>Dikarya</taxon>
        <taxon>Ascomycota</taxon>
        <taxon>Pezizomycotina</taxon>
        <taxon>Eurotiomycetes</taxon>
        <taxon>Eurotiomycetidae</taxon>
        <taxon>Eurotiales</taxon>
        <taxon>Aspergillaceae</taxon>
        <taxon>Penicillium</taxon>
    </lineage>
</organism>
<dbReference type="GeneID" id="81423231"/>
<reference evidence="1" key="2">
    <citation type="journal article" date="2023" name="IMA Fungus">
        <title>Comparative genomic study of the Penicillium genus elucidates a diverse pangenome and 15 lateral gene transfer events.</title>
        <authorList>
            <person name="Petersen C."/>
            <person name="Sorensen T."/>
            <person name="Nielsen M.R."/>
            <person name="Sondergaard T.E."/>
            <person name="Sorensen J.L."/>
            <person name="Fitzpatrick D.A."/>
            <person name="Frisvad J.C."/>
            <person name="Nielsen K.L."/>
        </authorList>
    </citation>
    <scope>NUCLEOTIDE SEQUENCE</scope>
    <source>
        <strain evidence="1">IBT 26290</strain>
    </source>
</reference>
<protein>
    <submittedName>
        <fullName evidence="1">Uncharacterized protein</fullName>
    </submittedName>
</protein>
<evidence type="ECO:0000313" key="2">
    <source>
        <dbReference type="Proteomes" id="UP001149163"/>
    </source>
</evidence>
<dbReference type="InterPro" id="IPR012677">
    <property type="entry name" value="Nucleotide-bd_a/b_plait_sf"/>
</dbReference>
<gene>
    <name evidence="1" type="ORF">N7482_001930</name>
</gene>
<evidence type="ECO:0000313" key="1">
    <source>
        <dbReference type="EMBL" id="KAJ5176053.1"/>
    </source>
</evidence>
<sequence length="225" mass="25313">MVLPTLTQMEDVLLRPPVPVTHAEVAAVVRGGPLLQIYLQRYRNQVNVTFARGEDAAAFLAYAQATPFYVAGRLTTVEWALRAYVAPHYVYLQVDAGDVSRNIIIENVDSKVTEAVIRRDLHHIHNLAVISVVFQNNNAYVSTSSVGGALYARTCMKSRAFYKDMRISFYEDECAQPLPRVLPTAAASIPWQDRGLFYNPFELLSPDDFQLGENAEEEDEDKDEE</sequence>
<dbReference type="Gene3D" id="3.30.70.330">
    <property type="match status" value="1"/>
</dbReference>